<dbReference type="Proteomes" id="UP000294335">
    <property type="component" value="Unassembled WGS sequence"/>
</dbReference>
<dbReference type="AlphaFoldDB" id="A0AAQ1PCD7"/>
<proteinExistence type="predicted"/>
<gene>
    <name evidence="1" type="ORF">JV551A3_V1_1750066</name>
</gene>
<evidence type="ECO:0000313" key="2">
    <source>
        <dbReference type="Proteomes" id="UP000294335"/>
    </source>
</evidence>
<reference evidence="1 2" key="1">
    <citation type="submission" date="2018-02" db="EMBL/GenBank/DDBJ databases">
        <authorList>
            <person name="Dubost A."/>
        </authorList>
    </citation>
    <scope>NUCLEOTIDE SEQUENCE [LARGE SCALE GENOMIC DNA]</scope>
    <source>
        <strain evidence="2">JV551A3</strain>
    </source>
</reference>
<evidence type="ECO:0000313" key="1">
    <source>
        <dbReference type="EMBL" id="SPO62555.1"/>
    </source>
</evidence>
<name>A0AAQ1PCD7_9PSED</name>
<accession>A0AAQ1PCD7</accession>
<comment type="caution">
    <text evidence="1">The sequence shown here is derived from an EMBL/GenBank/DDBJ whole genome shotgun (WGS) entry which is preliminary data.</text>
</comment>
<keyword evidence="2" id="KW-1185">Reference proteome</keyword>
<sequence>MRERGDDWSRALFYYGDDALNQYRYERLDLRLAKRFRVHGSNLYLAALWQQRLDDEPTTTIQNRYNSRHRLSVSAELEF</sequence>
<organism evidence="1 2">
    <name type="scientific">Pseudomonas inefficax</name>
    <dbReference type="NCBI Taxonomy" id="2078786"/>
    <lineage>
        <taxon>Bacteria</taxon>
        <taxon>Pseudomonadati</taxon>
        <taxon>Pseudomonadota</taxon>
        <taxon>Gammaproteobacteria</taxon>
        <taxon>Pseudomonadales</taxon>
        <taxon>Pseudomonadaceae</taxon>
        <taxon>Pseudomonas</taxon>
    </lineage>
</organism>
<protein>
    <submittedName>
        <fullName evidence="1">Uncharacterized protein</fullName>
    </submittedName>
</protein>
<dbReference type="EMBL" id="OPYN01000175">
    <property type="protein sequence ID" value="SPO62555.1"/>
    <property type="molecule type" value="Genomic_DNA"/>
</dbReference>